<dbReference type="CDD" id="cd00093">
    <property type="entry name" value="HTH_XRE"/>
    <property type="match status" value="1"/>
</dbReference>
<dbReference type="GO" id="GO:0003677">
    <property type="term" value="F:DNA binding"/>
    <property type="evidence" value="ECO:0007669"/>
    <property type="project" value="InterPro"/>
</dbReference>
<dbReference type="InterPro" id="IPR001387">
    <property type="entry name" value="Cro/C1-type_HTH"/>
</dbReference>
<reference evidence="2 3" key="1">
    <citation type="submission" date="2016-03" db="EMBL/GenBank/DDBJ databases">
        <title>Comparative genomics of human isolates of Fusobacterium necrophorum.</title>
        <authorList>
            <person name="Jensen A."/>
            <person name="Bank S."/>
            <person name="Andersen P.S."/>
            <person name="Kristensen L.H."/>
            <person name="Prag J."/>
        </authorList>
    </citation>
    <scope>NUCLEOTIDE SEQUENCE [LARGE SCALE GENOMIC DNA]</scope>
    <source>
        <strain evidence="2 3">LS_1264</strain>
    </source>
</reference>
<evidence type="ECO:0000313" key="3">
    <source>
        <dbReference type="Proteomes" id="UP000075816"/>
    </source>
</evidence>
<dbReference type="KEGG" id="fnf:BSQ88_06410"/>
<protein>
    <recommendedName>
        <fullName evidence="1">HTH cro/C1-type domain-containing protein</fullName>
    </recommendedName>
</protein>
<gene>
    <name evidence="2" type="ORF">A2J07_07985</name>
</gene>
<proteinExistence type="predicted"/>
<sequence>MQRNLQNIYVSVTFTIAIYRKLLIDKNMKKTELIKLAGISSNAMANMGKGKNVSTDVLCKICNVLNCNVEDIIEIEKENE</sequence>
<dbReference type="Proteomes" id="UP000075816">
    <property type="component" value="Unassembled WGS sequence"/>
</dbReference>
<dbReference type="AlphaFoldDB" id="A0A161PPS1"/>
<dbReference type="Pfam" id="PF13443">
    <property type="entry name" value="HTH_26"/>
    <property type="match status" value="1"/>
</dbReference>
<evidence type="ECO:0000259" key="1">
    <source>
        <dbReference type="PROSITE" id="PS50943"/>
    </source>
</evidence>
<comment type="caution">
    <text evidence="2">The sequence shown here is derived from an EMBL/GenBank/DDBJ whole genome shotgun (WGS) entry which is preliminary data.</text>
</comment>
<dbReference type="PROSITE" id="PS50943">
    <property type="entry name" value="HTH_CROC1"/>
    <property type="match status" value="1"/>
</dbReference>
<organism evidence="2 3">
    <name type="scientific">Fusobacterium necrophorum subsp. funduliforme</name>
    <dbReference type="NCBI Taxonomy" id="143387"/>
    <lineage>
        <taxon>Bacteria</taxon>
        <taxon>Fusobacteriati</taxon>
        <taxon>Fusobacteriota</taxon>
        <taxon>Fusobacteriia</taxon>
        <taxon>Fusobacteriales</taxon>
        <taxon>Fusobacteriaceae</taxon>
        <taxon>Fusobacterium</taxon>
    </lineage>
</organism>
<dbReference type="SUPFAM" id="SSF47413">
    <property type="entry name" value="lambda repressor-like DNA-binding domains"/>
    <property type="match status" value="1"/>
</dbReference>
<accession>A0A161PPS1</accession>
<name>A0A161PPS1_9FUSO</name>
<evidence type="ECO:0000313" key="2">
    <source>
        <dbReference type="EMBL" id="KYL00809.1"/>
    </source>
</evidence>
<dbReference type="Gene3D" id="1.10.260.40">
    <property type="entry name" value="lambda repressor-like DNA-binding domains"/>
    <property type="match status" value="1"/>
</dbReference>
<dbReference type="EMBL" id="LVEA01000096">
    <property type="protein sequence ID" value="KYL00809.1"/>
    <property type="molecule type" value="Genomic_DNA"/>
</dbReference>
<dbReference type="InterPro" id="IPR010982">
    <property type="entry name" value="Lambda_DNA-bd_dom_sf"/>
</dbReference>
<feature type="domain" description="HTH cro/C1-type" evidence="1">
    <location>
        <begin position="20"/>
        <end position="72"/>
    </location>
</feature>